<evidence type="ECO:0000259" key="2">
    <source>
        <dbReference type="PROSITE" id="PS50280"/>
    </source>
</evidence>
<evidence type="ECO:0000256" key="1">
    <source>
        <dbReference type="SAM" id="MobiDB-lite"/>
    </source>
</evidence>
<dbReference type="OrthoDB" id="46141at2759"/>
<organism evidence="3 4">
    <name type="scientific">Seminavis robusta</name>
    <dbReference type="NCBI Taxonomy" id="568900"/>
    <lineage>
        <taxon>Eukaryota</taxon>
        <taxon>Sar</taxon>
        <taxon>Stramenopiles</taxon>
        <taxon>Ochrophyta</taxon>
        <taxon>Bacillariophyta</taxon>
        <taxon>Bacillariophyceae</taxon>
        <taxon>Bacillariophycidae</taxon>
        <taxon>Naviculales</taxon>
        <taxon>Naviculaceae</taxon>
        <taxon>Seminavis</taxon>
    </lineage>
</organism>
<dbReference type="InterPro" id="IPR046341">
    <property type="entry name" value="SET_dom_sf"/>
</dbReference>
<sequence length="726" mass="83216">MDEVVMDAPVKKECSIFMAPSSLKGLQGYGIFTTRDIDELESILQAPDGPSIVVTDFRTQQNKNESKEMVDFRRHWTHMWDHYWWGRGVGDHASYEAEYMIDFQPTFGALPNHHCLWNTITFAFPKVPYLDHLTNSSSVGAGAFSYHAGRDFRVKKPLPAGSEIFLNYGHCDRTDVDHSTPQWTKYSKMKQDYLQAAKLVMALWNALFYYEPTGTVREEYHTSFLQHQQQHQRSTNNNNNNYVGRNMMDLPLVEGILYVSGILKEEESHPVRSLIPSSTGELFRVMEPFLQNNENNDLDEGTDRFRSIPNVKPMALAEQLERILGTNPRTPEWIQQHGMCLENLIPKPSTLPQAGQGGFAQHSIAKGEIVVPAPTLHILHKGVLAMTNHHDNHQQQQQQLLLNYCWGNTQTTLLVCPITNAQLINHCSDRPGFPCPKLNKGSGNDTSTSTSTGPNARIEWADSSWDPSTREWLNMTIPQMMQQPLYQRGLSLQVVATRDILPGEEVFVDYGQDWEHAWIRHVIDWSHNDDDSGGRTKQQRRSVAQLNQAIEKGQPLDYLVANDLWATDDAGQDDYLMTVCMYETSEQDEDDAYQIKVDGNWRRVYADEDELLEAFADSGEDYVYSGGYSQHDEGIYWPCTVLRREEDNDDSVTYTVRIHASPIDDDDKSLAWHENNLPRMLTSYPLASIRYFPRMYHSDQHLVHAFRHPMGLPDNMIPDRWKTLDA</sequence>
<dbReference type="Gene3D" id="2.170.270.10">
    <property type="entry name" value="SET domain"/>
    <property type="match status" value="1"/>
</dbReference>
<feature type="compositionally biased region" description="Low complexity" evidence="1">
    <location>
        <begin position="441"/>
        <end position="453"/>
    </location>
</feature>
<dbReference type="SUPFAM" id="SSF82199">
    <property type="entry name" value="SET domain"/>
    <property type="match status" value="2"/>
</dbReference>
<reference evidence="3" key="1">
    <citation type="submission" date="2020-06" db="EMBL/GenBank/DDBJ databases">
        <authorList>
            <consortium name="Plant Systems Biology data submission"/>
        </authorList>
    </citation>
    <scope>NUCLEOTIDE SEQUENCE</scope>
    <source>
        <strain evidence="3">D6</strain>
    </source>
</reference>
<proteinExistence type="predicted"/>
<dbReference type="InterPro" id="IPR001214">
    <property type="entry name" value="SET_dom"/>
</dbReference>
<dbReference type="AlphaFoldDB" id="A0A9N8DR38"/>
<evidence type="ECO:0000313" key="3">
    <source>
        <dbReference type="EMBL" id="CAB9507051.1"/>
    </source>
</evidence>
<feature type="region of interest" description="Disordered" evidence="1">
    <location>
        <begin position="436"/>
        <end position="459"/>
    </location>
</feature>
<dbReference type="EMBL" id="CAICTM010000289">
    <property type="protein sequence ID" value="CAB9507051.1"/>
    <property type="molecule type" value="Genomic_DNA"/>
</dbReference>
<keyword evidence="4" id="KW-1185">Reference proteome</keyword>
<feature type="domain" description="SET" evidence="2">
    <location>
        <begin position="342"/>
        <end position="511"/>
    </location>
</feature>
<dbReference type="Proteomes" id="UP001153069">
    <property type="component" value="Unassembled WGS sequence"/>
</dbReference>
<comment type="caution">
    <text evidence="3">The sequence shown here is derived from an EMBL/GenBank/DDBJ whole genome shotgun (WGS) entry which is preliminary data.</text>
</comment>
<protein>
    <submittedName>
        <fullName evidence="3">Guanylate cyclase</fullName>
    </submittedName>
</protein>
<dbReference type="PROSITE" id="PS50280">
    <property type="entry name" value="SET"/>
    <property type="match status" value="1"/>
</dbReference>
<evidence type="ECO:0000313" key="4">
    <source>
        <dbReference type="Proteomes" id="UP001153069"/>
    </source>
</evidence>
<name>A0A9N8DR38_9STRA</name>
<gene>
    <name evidence="3" type="ORF">SEMRO_290_G109310.1</name>
</gene>
<accession>A0A9N8DR38</accession>
<dbReference type="Pfam" id="PF00856">
    <property type="entry name" value="SET"/>
    <property type="match status" value="1"/>
</dbReference>